<accession>A0ABU3B987</accession>
<evidence type="ECO:0000313" key="2">
    <source>
        <dbReference type="Proteomes" id="UP001259982"/>
    </source>
</evidence>
<organism evidence="1 2">
    <name type="scientific">Spectribacter acetivorans</name>
    <dbReference type="NCBI Taxonomy" id="3075603"/>
    <lineage>
        <taxon>Bacteria</taxon>
        <taxon>Pseudomonadati</taxon>
        <taxon>Pseudomonadota</taxon>
        <taxon>Gammaproteobacteria</taxon>
        <taxon>Salinisphaerales</taxon>
        <taxon>Salinisphaeraceae</taxon>
        <taxon>Spectribacter</taxon>
    </lineage>
</organism>
<dbReference type="Proteomes" id="UP001259982">
    <property type="component" value="Unassembled WGS sequence"/>
</dbReference>
<keyword evidence="2" id="KW-1185">Reference proteome</keyword>
<reference evidence="1 2" key="1">
    <citation type="submission" date="2023-09" db="EMBL/GenBank/DDBJ databases">
        <authorList>
            <person name="Rey-Velasco X."/>
        </authorList>
    </citation>
    <scope>NUCLEOTIDE SEQUENCE [LARGE SCALE GENOMIC DNA]</scope>
    <source>
        <strain evidence="1 2">P385</strain>
    </source>
</reference>
<name>A0ABU3B987_9GAMM</name>
<comment type="caution">
    <text evidence="1">The sequence shown here is derived from an EMBL/GenBank/DDBJ whole genome shotgun (WGS) entry which is preliminary data.</text>
</comment>
<evidence type="ECO:0000313" key="1">
    <source>
        <dbReference type="EMBL" id="MDT0618645.1"/>
    </source>
</evidence>
<dbReference type="EMBL" id="JAVRHY010000006">
    <property type="protein sequence ID" value="MDT0618645.1"/>
    <property type="molecule type" value="Genomic_DNA"/>
</dbReference>
<sequence>MYMILTLVLMSLAGAQLSTLTGELYQDFREIDRQRLAIEAENVAAAVAEFEDRFARYPDDLDELVAEADYATLELDIDPRIVYELRRDVSMGAGGGAWTFDRALVFARDPFAHDSDALFLSDNQCGGDFTVDPASFCPPRAIFARVIEDASRPASAIGFVREHLIRTLGVMADHFSIAGGFPTEGGGAVEMNPGDAAFLGGVVGYAGGGPACGGTYVLGSVFVSCDSLFDPVYGNPIEYVYIDSNHAVLQVQTPIQDESGNPVFIAEEIFIPASVL</sequence>
<proteinExistence type="predicted"/>
<gene>
    <name evidence="1" type="ORF">RM531_09155</name>
</gene>
<protein>
    <submittedName>
        <fullName evidence="1">Uncharacterized protein</fullName>
    </submittedName>
</protein>
<dbReference type="RefSeq" id="WP_311658809.1">
    <property type="nucleotide sequence ID" value="NZ_JAVRHY010000006.1"/>
</dbReference>